<dbReference type="InterPro" id="IPR051783">
    <property type="entry name" value="NAD(P)-dependent_oxidoreduct"/>
</dbReference>
<dbReference type="RefSeq" id="WP_344526128.1">
    <property type="nucleotide sequence ID" value="NZ_BAAAPE010000005.1"/>
</dbReference>
<feature type="domain" description="NAD-dependent epimerase/dehydratase" evidence="1">
    <location>
        <begin position="3"/>
        <end position="213"/>
    </location>
</feature>
<evidence type="ECO:0000313" key="3">
    <source>
        <dbReference type="Proteomes" id="UP001500016"/>
    </source>
</evidence>
<comment type="caution">
    <text evidence="2">The sequence shown here is derived from an EMBL/GenBank/DDBJ whole genome shotgun (WGS) entry which is preliminary data.</text>
</comment>
<dbReference type="SUPFAM" id="SSF51735">
    <property type="entry name" value="NAD(P)-binding Rossmann-fold domains"/>
    <property type="match status" value="1"/>
</dbReference>
<dbReference type="InterPro" id="IPR001509">
    <property type="entry name" value="Epimerase_deHydtase"/>
</dbReference>
<sequence>MRVLIAGATGVIGSRLAPLLHAAGHDVVPVSRRHGVDALDRDRLTRAVHDARPDAVVNMLTAIPAAVNPRRLARDFAATNRLRTEATRTLNAAAREAGATRIVAQGLAYGYQPGDGLADEDAPLWLEHTPKQFAPNLDALIELERLTTETEGTVLRLGHLYGPGTAFAADGSYVQAVRAGKLPLVGSGTGVFSFTHTHDAAAAIVAALDADVTGPLNIVDETPVTAAEWIPALAALLDAPAPKRVPAPLARLAIGGFGVAFMNDLRGADNSRAKQHLDWRPRHASWHEGLTAELRTHSAA</sequence>
<dbReference type="PANTHER" id="PTHR48079:SF6">
    <property type="entry name" value="NAD(P)-BINDING DOMAIN-CONTAINING PROTEIN-RELATED"/>
    <property type="match status" value="1"/>
</dbReference>
<dbReference type="Pfam" id="PF01370">
    <property type="entry name" value="Epimerase"/>
    <property type="match status" value="1"/>
</dbReference>
<keyword evidence="3" id="KW-1185">Reference proteome</keyword>
<evidence type="ECO:0000313" key="2">
    <source>
        <dbReference type="EMBL" id="GAA2069538.1"/>
    </source>
</evidence>
<dbReference type="Gene3D" id="3.40.50.720">
    <property type="entry name" value="NAD(P)-binding Rossmann-like Domain"/>
    <property type="match status" value="1"/>
</dbReference>
<reference evidence="2 3" key="1">
    <citation type="journal article" date="2019" name="Int. J. Syst. Evol. Microbiol.">
        <title>The Global Catalogue of Microorganisms (GCM) 10K type strain sequencing project: providing services to taxonomists for standard genome sequencing and annotation.</title>
        <authorList>
            <consortium name="The Broad Institute Genomics Platform"/>
            <consortium name="The Broad Institute Genome Sequencing Center for Infectious Disease"/>
            <person name="Wu L."/>
            <person name="Ma J."/>
        </authorList>
    </citation>
    <scope>NUCLEOTIDE SEQUENCE [LARGE SCALE GENOMIC DNA]</scope>
    <source>
        <strain evidence="2 3">JCM 15478</strain>
    </source>
</reference>
<dbReference type="InterPro" id="IPR036291">
    <property type="entry name" value="NAD(P)-bd_dom_sf"/>
</dbReference>
<name>A0ABN2VRB0_9ACTN</name>
<dbReference type="PANTHER" id="PTHR48079">
    <property type="entry name" value="PROTEIN YEEZ"/>
    <property type="match status" value="1"/>
</dbReference>
<dbReference type="Proteomes" id="UP001500016">
    <property type="component" value="Unassembled WGS sequence"/>
</dbReference>
<gene>
    <name evidence="2" type="ORF">GCM10009801_19370</name>
</gene>
<protein>
    <submittedName>
        <fullName evidence="2">NAD(P)-dependent oxidoreductase</fullName>
    </submittedName>
</protein>
<evidence type="ECO:0000259" key="1">
    <source>
        <dbReference type="Pfam" id="PF01370"/>
    </source>
</evidence>
<proteinExistence type="predicted"/>
<organism evidence="2 3">
    <name type="scientific">Streptomyces albiaxialis</name>
    <dbReference type="NCBI Taxonomy" id="329523"/>
    <lineage>
        <taxon>Bacteria</taxon>
        <taxon>Bacillati</taxon>
        <taxon>Actinomycetota</taxon>
        <taxon>Actinomycetes</taxon>
        <taxon>Kitasatosporales</taxon>
        <taxon>Streptomycetaceae</taxon>
        <taxon>Streptomyces</taxon>
    </lineage>
</organism>
<dbReference type="EMBL" id="BAAAPE010000005">
    <property type="protein sequence ID" value="GAA2069538.1"/>
    <property type="molecule type" value="Genomic_DNA"/>
</dbReference>
<accession>A0ABN2VRB0</accession>